<comment type="caution">
    <text evidence="2">The sequence shown here is derived from an EMBL/GenBank/DDBJ whole genome shotgun (WGS) entry which is preliminary data.</text>
</comment>
<reference evidence="2" key="1">
    <citation type="submission" date="2023-07" db="EMBL/GenBank/DDBJ databases">
        <title>Sorghum-associated microbial communities from plants grown in Nebraska, USA.</title>
        <authorList>
            <person name="Schachtman D."/>
        </authorList>
    </citation>
    <scope>NUCLEOTIDE SEQUENCE</scope>
    <source>
        <strain evidence="2">BE330</strain>
    </source>
</reference>
<dbReference type="AlphaFoldDB" id="A0AAE3XEI2"/>
<feature type="domain" description="Thioredoxin-like fold" evidence="1">
    <location>
        <begin position="4"/>
        <end position="70"/>
    </location>
</feature>
<evidence type="ECO:0000259" key="1">
    <source>
        <dbReference type="Pfam" id="PF13098"/>
    </source>
</evidence>
<name>A0AAE3XEI2_9DEIO</name>
<proteinExistence type="predicted"/>
<dbReference type="EMBL" id="JAVDQK010000004">
    <property type="protein sequence ID" value="MDR6218248.1"/>
    <property type="molecule type" value="Genomic_DNA"/>
</dbReference>
<protein>
    <submittedName>
        <fullName evidence="2">Glutaredoxin</fullName>
    </submittedName>
</protein>
<dbReference type="Pfam" id="PF13098">
    <property type="entry name" value="Thioredoxin_2"/>
    <property type="match status" value="1"/>
</dbReference>
<dbReference type="InterPro" id="IPR036249">
    <property type="entry name" value="Thioredoxin-like_sf"/>
</dbReference>
<sequence>MPEPTVTLLTQDDCPSCERLKRMLAQPLKGQYDARVRTVHRQRDPDAFAALSAQHDVRATPALIHTPSGAALRVPSGLGEVKAFLDAHT</sequence>
<gene>
    <name evidence="2" type="ORF">J2Y00_001811</name>
</gene>
<dbReference type="RefSeq" id="WP_309854549.1">
    <property type="nucleotide sequence ID" value="NZ_JAVDQJ010000005.1"/>
</dbReference>
<evidence type="ECO:0000313" key="3">
    <source>
        <dbReference type="Proteomes" id="UP001185331"/>
    </source>
</evidence>
<evidence type="ECO:0000313" key="2">
    <source>
        <dbReference type="EMBL" id="MDR6218248.1"/>
    </source>
</evidence>
<dbReference type="InterPro" id="IPR012336">
    <property type="entry name" value="Thioredoxin-like_fold"/>
</dbReference>
<organism evidence="2 3">
    <name type="scientific">Deinococcus soli</name>
    <name type="common">ex Cha et al. 2016</name>
    <dbReference type="NCBI Taxonomy" id="1309411"/>
    <lineage>
        <taxon>Bacteria</taxon>
        <taxon>Thermotogati</taxon>
        <taxon>Deinococcota</taxon>
        <taxon>Deinococci</taxon>
        <taxon>Deinococcales</taxon>
        <taxon>Deinococcaceae</taxon>
        <taxon>Deinococcus</taxon>
    </lineage>
</organism>
<dbReference type="SUPFAM" id="SSF52833">
    <property type="entry name" value="Thioredoxin-like"/>
    <property type="match status" value="1"/>
</dbReference>
<dbReference type="Proteomes" id="UP001185331">
    <property type="component" value="Unassembled WGS sequence"/>
</dbReference>
<accession>A0AAE3XEI2</accession>